<evidence type="ECO:0000313" key="2">
    <source>
        <dbReference type="EMBL" id="CAK0824727.1"/>
    </source>
</evidence>
<accession>A0ABN9RZD0</accession>
<sequence length="159" mass="17056">MRRVREGARCQTQEGTATADAQQTTRSGTATATTSPRRQKRDAGAAEARALLKPRGVPPSERAQVVDHDVDESCASLSQKKADPPAAGHGPPPPRLDRRAPLLAGQLARTWPGSAVPTTHDIEATTYVFSDACEQESGEWWNALGDRRSSLEDQTTAQA</sequence>
<name>A0ABN9RZD0_9DINO</name>
<comment type="caution">
    <text evidence="2">The sequence shown here is derived from an EMBL/GenBank/DDBJ whole genome shotgun (WGS) entry which is preliminary data.</text>
</comment>
<protein>
    <submittedName>
        <fullName evidence="2">Uncharacterized protein</fullName>
    </submittedName>
</protein>
<keyword evidence="3" id="KW-1185">Reference proteome</keyword>
<feature type="compositionally biased region" description="Low complexity" evidence="1">
    <location>
        <begin position="21"/>
        <end position="36"/>
    </location>
</feature>
<reference evidence="2" key="1">
    <citation type="submission" date="2023-10" db="EMBL/GenBank/DDBJ databases">
        <authorList>
            <person name="Chen Y."/>
            <person name="Shah S."/>
            <person name="Dougan E. K."/>
            <person name="Thang M."/>
            <person name="Chan C."/>
        </authorList>
    </citation>
    <scope>NUCLEOTIDE SEQUENCE [LARGE SCALE GENOMIC DNA]</scope>
</reference>
<evidence type="ECO:0000313" key="3">
    <source>
        <dbReference type="Proteomes" id="UP001189429"/>
    </source>
</evidence>
<feature type="compositionally biased region" description="Polar residues" evidence="1">
    <location>
        <begin position="10"/>
        <end position="20"/>
    </location>
</feature>
<organism evidence="2 3">
    <name type="scientific">Prorocentrum cordatum</name>
    <dbReference type="NCBI Taxonomy" id="2364126"/>
    <lineage>
        <taxon>Eukaryota</taxon>
        <taxon>Sar</taxon>
        <taxon>Alveolata</taxon>
        <taxon>Dinophyceae</taxon>
        <taxon>Prorocentrales</taxon>
        <taxon>Prorocentraceae</taxon>
        <taxon>Prorocentrum</taxon>
    </lineage>
</organism>
<gene>
    <name evidence="2" type="ORF">PCOR1329_LOCUS25055</name>
</gene>
<feature type="region of interest" description="Disordered" evidence="1">
    <location>
        <begin position="1"/>
        <end position="101"/>
    </location>
</feature>
<evidence type="ECO:0000256" key="1">
    <source>
        <dbReference type="SAM" id="MobiDB-lite"/>
    </source>
</evidence>
<dbReference type="EMBL" id="CAUYUJ010008706">
    <property type="protein sequence ID" value="CAK0824727.1"/>
    <property type="molecule type" value="Genomic_DNA"/>
</dbReference>
<dbReference type="Proteomes" id="UP001189429">
    <property type="component" value="Unassembled WGS sequence"/>
</dbReference>
<proteinExistence type="predicted"/>